<dbReference type="Proteomes" id="UP000030746">
    <property type="component" value="Unassembled WGS sequence"/>
</dbReference>
<accession>V4BH50</accession>
<name>V4BH50_LOTGI</name>
<feature type="region of interest" description="Disordered" evidence="1">
    <location>
        <begin position="1"/>
        <end position="20"/>
    </location>
</feature>
<evidence type="ECO:0000313" key="2">
    <source>
        <dbReference type="EMBL" id="ESP05277.1"/>
    </source>
</evidence>
<dbReference type="RefSeq" id="XP_009043822.1">
    <property type="nucleotide sequence ID" value="XM_009045574.1"/>
</dbReference>
<dbReference type="AlphaFoldDB" id="V4BH50"/>
<evidence type="ECO:0000256" key="1">
    <source>
        <dbReference type="SAM" id="MobiDB-lite"/>
    </source>
</evidence>
<dbReference type="KEGG" id="lgi:LOTGIDRAFT_152106"/>
<dbReference type="OrthoDB" id="7477812at2759"/>
<feature type="compositionally biased region" description="Basic residues" evidence="1">
    <location>
        <begin position="1"/>
        <end position="10"/>
    </location>
</feature>
<dbReference type="CTD" id="20235598"/>
<dbReference type="Gene3D" id="3.30.70.1820">
    <property type="entry name" value="L1 transposable element, RRM domain"/>
    <property type="match status" value="1"/>
</dbReference>
<organism evidence="2 3">
    <name type="scientific">Lottia gigantea</name>
    <name type="common">Giant owl limpet</name>
    <dbReference type="NCBI Taxonomy" id="225164"/>
    <lineage>
        <taxon>Eukaryota</taxon>
        <taxon>Metazoa</taxon>
        <taxon>Spiralia</taxon>
        <taxon>Lophotrochozoa</taxon>
        <taxon>Mollusca</taxon>
        <taxon>Gastropoda</taxon>
        <taxon>Patellogastropoda</taxon>
        <taxon>Lottioidea</taxon>
        <taxon>Lottiidae</taxon>
        <taxon>Lottia</taxon>
    </lineage>
</organism>
<sequence>MDQQKHRGPKRTRESSTQSETDVFVADNFTEMSENIEALRAQMDTMLTKQDLKSFICEITTSVASKVIEEIKGEISDWSKSTNSRLDTLENKTLKNQLQEAHELIQINSAKVNEAIIMSNYNEQYSRKQNIKIPGLPESENECLVDKFCDVLKDVWNMNIATEDIKAIHRLASKLKNNAKPIIVKLATSDIKSKIMRQKSALFDRNLKVIDDITVRNMSLINKLRTTYNIESAWYFNCSVYAKAVGKKRVKIDIFDDVYKVFSAPKED</sequence>
<dbReference type="OMA" id="ETEHTSR"/>
<proteinExistence type="predicted"/>
<reference evidence="2 3" key="1">
    <citation type="journal article" date="2013" name="Nature">
        <title>Insights into bilaterian evolution from three spiralian genomes.</title>
        <authorList>
            <person name="Simakov O."/>
            <person name="Marletaz F."/>
            <person name="Cho S.J."/>
            <person name="Edsinger-Gonzales E."/>
            <person name="Havlak P."/>
            <person name="Hellsten U."/>
            <person name="Kuo D.H."/>
            <person name="Larsson T."/>
            <person name="Lv J."/>
            <person name="Arendt D."/>
            <person name="Savage R."/>
            <person name="Osoegawa K."/>
            <person name="de Jong P."/>
            <person name="Grimwood J."/>
            <person name="Chapman J.A."/>
            <person name="Shapiro H."/>
            <person name="Aerts A."/>
            <person name="Otillar R.P."/>
            <person name="Terry A.Y."/>
            <person name="Boore J.L."/>
            <person name="Grigoriev I.V."/>
            <person name="Lindberg D.R."/>
            <person name="Seaver E.C."/>
            <person name="Weisblat D.A."/>
            <person name="Putnam N.H."/>
            <person name="Rokhsar D.S."/>
        </authorList>
    </citation>
    <scope>NUCLEOTIDE SEQUENCE [LARGE SCALE GENOMIC DNA]</scope>
</reference>
<gene>
    <name evidence="2" type="ORF">LOTGIDRAFT_152106</name>
</gene>
<evidence type="ECO:0000313" key="3">
    <source>
        <dbReference type="Proteomes" id="UP000030746"/>
    </source>
</evidence>
<protein>
    <submittedName>
        <fullName evidence="2">Uncharacterized protein</fullName>
    </submittedName>
</protein>
<dbReference type="GeneID" id="20235598"/>
<dbReference type="HOGENOM" id="CLU_1191050_0_0_1"/>
<keyword evidence="3" id="KW-1185">Reference proteome</keyword>
<dbReference type="EMBL" id="KB199650">
    <property type="protein sequence ID" value="ESP05277.1"/>
    <property type="molecule type" value="Genomic_DNA"/>
</dbReference>